<feature type="domain" description="Class II Histidinyl-tRNA synthetase (HisRS)-like catalytic core" evidence="10">
    <location>
        <begin position="8"/>
        <end position="318"/>
    </location>
</feature>
<dbReference type="InterPro" id="IPR045864">
    <property type="entry name" value="aa-tRNA-synth_II/BPL/LPL"/>
</dbReference>
<evidence type="ECO:0000259" key="10">
    <source>
        <dbReference type="Pfam" id="PF13393"/>
    </source>
</evidence>
<dbReference type="Proteomes" id="UP000729733">
    <property type="component" value="Unassembled WGS sequence"/>
</dbReference>
<dbReference type="EMBL" id="JADWDC010000057">
    <property type="protein sequence ID" value="MCC0178888.1"/>
    <property type="molecule type" value="Genomic_DNA"/>
</dbReference>
<feature type="binding site" evidence="9">
    <location>
        <position position="107"/>
    </location>
    <ligand>
        <name>L-histidine</name>
        <dbReference type="ChEBI" id="CHEBI:57595"/>
    </ligand>
</feature>
<feature type="binding site" evidence="9">
    <location>
        <position position="126"/>
    </location>
    <ligand>
        <name>L-histidine</name>
        <dbReference type="ChEBI" id="CHEBI:57595"/>
    </ligand>
</feature>
<evidence type="ECO:0000256" key="1">
    <source>
        <dbReference type="ARBA" id="ARBA00004496"/>
    </source>
</evidence>
<proteinExistence type="inferred from homology"/>
<comment type="pathway">
    <text evidence="2 8">Amino-acid biosynthesis; L-histidine biosynthesis; L-histidine from 5-phospho-alpha-D-ribose 1-diphosphate: step 1/9.</text>
</comment>
<evidence type="ECO:0000256" key="4">
    <source>
        <dbReference type="ARBA" id="ARBA00011496"/>
    </source>
</evidence>
<comment type="similarity">
    <text evidence="3 8">Belongs to the class-II aminoacyl-tRNA synthetase family. HisZ subfamily.</text>
</comment>
<evidence type="ECO:0000256" key="2">
    <source>
        <dbReference type="ARBA" id="ARBA00004667"/>
    </source>
</evidence>
<dbReference type="GO" id="GO:0005737">
    <property type="term" value="C:cytoplasm"/>
    <property type="evidence" value="ECO:0007669"/>
    <property type="project" value="UniProtKB-SubCell"/>
</dbReference>
<feature type="binding site" evidence="9">
    <location>
        <begin position="267"/>
        <end position="268"/>
    </location>
    <ligand>
        <name>L-histidine</name>
        <dbReference type="ChEBI" id="CHEBI:57595"/>
    </ligand>
</feature>
<dbReference type="AlphaFoldDB" id="A0A964FKP3"/>
<dbReference type="HAMAP" id="MF_00125">
    <property type="entry name" value="HisZ"/>
    <property type="match status" value="1"/>
</dbReference>
<keyword evidence="12" id="KW-1185">Reference proteome</keyword>
<dbReference type="SUPFAM" id="SSF55681">
    <property type="entry name" value="Class II aaRS and biotin synthetases"/>
    <property type="match status" value="1"/>
</dbReference>
<dbReference type="GO" id="GO:0006427">
    <property type="term" value="P:histidyl-tRNA aminoacylation"/>
    <property type="evidence" value="ECO:0007669"/>
    <property type="project" value="TreeGrafter"/>
</dbReference>
<dbReference type="InterPro" id="IPR041715">
    <property type="entry name" value="HisRS-like_core"/>
</dbReference>
<evidence type="ECO:0000256" key="8">
    <source>
        <dbReference type="HAMAP-Rule" id="MF_00125"/>
    </source>
</evidence>
<keyword evidence="11" id="KW-0328">Glycosyltransferase</keyword>
<dbReference type="PANTHER" id="PTHR43707:SF1">
    <property type="entry name" value="HISTIDINE--TRNA LIGASE, MITOCHONDRIAL-RELATED"/>
    <property type="match status" value="1"/>
</dbReference>
<dbReference type="InterPro" id="IPR004517">
    <property type="entry name" value="HisZ"/>
</dbReference>
<dbReference type="GO" id="GO:0004821">
    <property type="term" value="F:histidine-tRNA ligase activity"/>
    <property type="evidence" value="ECO:0007669"/>
    <property type="project" value="TreeGrafter"/>
</dbReference>
<reference evidence="11" key="1">
    <citation type="journal article" date="2021" name="Antonie Van Leeuwenhoek">
        <title>Draft genome and description of Waterburya agarophytonicola gen. nov. sp. nov. (Pleurocapsales, Cyanobacteria): a seaweed symbiont.</title>
        <authorList>
            <person name="Bonthond G."/>
            <person name="Shalygin S."/>
            <person name="Bayer T."/>
            <person name="Weinberger F."/>
        </authorList>
    </citation>
    <scope>NUCLEOTIDE SEQUENCE</scope>
    <source>
        <strain evidence="11">KI4</strain>
    </source>
</reference>
<organism evidence="11 12">
    <name type="scientific">Waterburya agarophytonicola KI4</name>
    <dbReference type="NCBI Taxonomy" id="2874699"/>
    <lineage>
        <taxon>Bacteria</taxon>
        <taxon>Bacillati</taxon>
        <taxon>Cyanobacteriota</taxon>
        <taxon>Cyanophyceae</taxon>
        <taxon>Pleurocapsales</taxon>
        <taxon>Hyellaceae</taxon>
        <taxon>Waterburya</taxon>
        <taxon>Waterburya agarophytonicola</taxon>
    </lineage>
</organism>
<dbReference type="CDD" id="cd00773">
    <property type="entry name" value="HisRS-like_core"/>
    <property type="match status" value="1"/>
</dbReference>
<comment type="subunit">
    <text evidence="4 8">Heteromultimer composed of HisG and HisZ subunits.</text>
</comment>
<dbReference type="PANTHER" id="PTHR43707">
    <property type="entry name" value="HISTIDYL-TRNA SYNTHETASE"/>
    <property type="match status" value="1"/>
</dbReference>
<accession>A0A964FKP3</accession>
<evidence type="ECO:0000256" key="9">
    <source>
        <dbReference type="PIRSR" id="PIRSR001549-1"/>
    </source>
</evidence>
<dbReference type="GO" id="GO:0016757">
    <property type="term" value="F:glycosyltransferase activity"/>
    <property type="evidence" value="ECO:0007669"/>
    <property type="project" value="UniProtKB-KW"/>
</dbReference>
<dbReference type="GO" id="GO:0000105">
    <property type="term" value="P:L-histidine biosynthetic process"/>
    <property type="evidence" value="ECO:0007669"/>
    <property type="project" value="UniProtKB-UniRule"/>
</dbReference>
<name>A0A964FKP3_9CYAN</name>
<dbReference type="NCBIfam" id="NF008940">
    <property type="entry name" value="PRK12292.2-3"/>
    <property type="match status" value="1"/>
</dbReference>
<dbReference type="RefSeq" id="WP_229641991.1">
    <property type="nucleotide sequence ID" value="NZ_JADWDC010000057.1"/>
</dbReference>
<dbReference type="Pfam" id="PF13393">
    <property type="entry name" value="tRNA-synt_His"/>
    <property type="match status" value="1"/>
</dbReference>
<sequence length="405" mass="44724">MIYQTPAGARDLLPLEVEQKRWINDCLQHIFQKFGYQRIVTSTLEWLDTLTAGGAIQPSKVIQLRNNGESSLGLRPELTASIARAAVTRMAGNTYPQRLCYRANVFRNPSGGHHGRQLEFYQAGVELLFAGGVLADAEIILLLSDCLRGLGISDWSILIGEAGLTRSLLSAFPESIRTEVRNCIANLDRIALESLELNAELKTSALMLFDLRGKPEDVLHRISALNLDDDARVTVNNLKSLIKLLNSSAAKPLPLTLDLSLLQTFDYYTGIVFKAVSFQDSQSYILAEGGRYDQLLGLYDPQGKSSPGIGFSMSIEDLHSCLLSTTKLPQQAPKSDCLVIPTTTEVEAIALRVARQLRSEDDSARIEIDLGERSEAAIKQYANTCRIKQLVWIEADGSSRIENLE</sequence>
<dbReference type="InterPro" id="IPR004516">
    <property type="entry name" value="HisRS/HisZ"/>
</dbReference>
<keyword evidence="8" id="KW-0028">Amino-acid biosynthesis</keyword>
<gene>
    <name evidence="8" type="primary">hisZ</name>
    <name evidence="11" type="ORF">I4641_18115</name>
</gene>
<comment type="function">
    <text evidence="7 8">Required for the first step of histidine biosynthesis. May allow the feedback regulation of ATP phosphoribosyltransferase activity by histidine.</text>
</comment>
<feature type="binding site" evidence="9">
    <location>
        <begin position="77"/>
        <end position="79"/>
    </location>
    <ligand>
        <name>L-histidine</name>
        <dbReference type="ChEBI" id="CHEBI:57595"/>
    </ligand>
</feature>
<evidence type="ECO:0000256" key="6">
    <source>
        <dbReference type="ARBA" id="ARBA00022490"/>
    </source>
</evidence>
<evidence type="ECO:0000256" key="3">
    <source>
        <dbReference type="ARBA" id="ARBA00005539"/>
    </source>
</evidence>
<dbReference type="NCBIfam" id="TIGR00443">
    <property type="entry name" value="hisZ_biosyn_reg"/>
    <property type="match status" value="1"/>
</dbReference>
<evidence type="ECO:0000256" key="5">
    <source>
        <dbReference type="ARBA" id="ARBA00020397"/>
    </source>
</evidence>
<keyword evidence="8" id="KW-0368">Histidine biosynthesis</keyword>
<keyword evidence="6 8" id="KW-0963">Cytoplasm</keyword>
<evidence type="ECO:0000313" key="11">
    <source>
        <dbReference type="EMBL" id="MCC0178888.1"/>
    </source>
</evidence>
<comment type="caution">
    <text evidence="11">The sequence shown here is derived from an EMBL/GenBank/DDBJ whole genome shotgun (WGS) entry which is preliminary data.</text>
</comment>
<dbReference type="Gene3D" id="3.30.930.10">
    <property type="entry name" value="Bira Bifunctional Protein, Domain 2"/>
    <property type="match status" value="1"/>
</dbReference>
<keyword evidence="11" id="KW-0808">Transferase</keyword>
<comment type="subcellular location">
    <subcellularLocation>
        <location evidence="1 8">Cytoplasm</location>
    </subcellularLocation>
</comment>
<protein>
    <recommendedName>
        <fullName evidence="5 8">ATP phosphoribosyltransferase regulatory subunit</fullName>
    </recommendedName>
</protein>
<feature type="binding site" evidence="9">
    <location>
        <position position="122"/>
    </location>
    <ligand>
        <name>L-histidine</name>
        <dbReference type="ChEBI" id="CHEBI:57595"/>
    </ligand>
</feature>
<comment type="miscellaneous">
    <text evidence="8">This function is generally fulfilled by the C-terminal part of HisG, which is missing in some bacteria such as this one.</text>
</comment>
<evidence type="ECO:0000313" key="12">
    <source>
        <dbReference type="Proteomes" id="UP000729733"/>
    </source>
</evidence>
<dbReference type="PIRSF" id="PIRSF001549">
    <property type="entry name" value="His-tRNA_synth"/>
    <property type="match status" value="1"/>
</dbReference>
<evidence type="ECO:0000256" key="7">
    <source>
        <dbReference type="ARBA" id="ARBA00025246"/>
    </source>
</evidence>